<evidence type="ECO:0000313" key="3">
    <source>
        <dbReference type="Proteomes" id="UP001160148"/>
    </source>
</evidence>
<dbReference type="PANTHER" id="PTHR34072">
    <property type="entry name" value="ENZYMATIC POLYPROTEIN-RELATED"/>
    <property type="match status" value="1"/>
</dbReference>
<organism evidence="2 3">
    <name type="scientific">Macrosiphum euphorbiae</name>
    <name type="common">potato aphid</name>
    <dbReference type="NCBI Taxonomy" id="13131"/>
    <lineage>
        <taxon>Eukaryota</taxon>
        <taxon>Metazoa</taxon>
        <taxon>Ecdysozoa</taxon>
        <taxon>Arthropoda</taxon>
        <taxon>Hexapoda</taxon>
        <taxon>Insecta</taxon>
        <taxon>Pterygota</taxon>
        <taxon>Neoptera</taxon>
        <taxon>Paraneoptera</taxon>
        <taxon>Hemiptera</taxon>
        <taxon>Sternorrhyncha</taxon>
        <taxon>Aphidomorpha</taxon>
        <taxon>Aphidoidea</taxon>
        <taxon>Aphididae</taxon>
        <taxon>Macrosiphini</taxon>
        <taxon>Macrosiphum</taxon>
    </lineage>
</organism>
<dbReference type="PANTHER" id="PTHR34072:SF52">
    <property type="entry name" value="RIBONUCLEASE H"/>
    <property type="match status" value="1"/>
</dbReference>
<dbReference type="GO" id="GO:0071897">
    <property type="term" value="P:DNA biosynthetic process"/>
    <property type="evidence" value="ECO:0007669"/>
    <property type="project" value="UniProtKB-ARBA"/>
</dbReference>
<name>A0AAV0XNF7_9HEMI</name>
<sequence>MSNSTTVSQEEAYNNLKDRLVSKPVLKVFNPNADTELHCDPSSVGLSGMLLQRSEDKRLHLVHAVSKKTTSAERHYHSSKQELMAVVWSMCRLRPYLIGISKVFHSICIAYTLLMKHLYLCSCSNNVNGNPPKLSSSICVTSSEDVTSFLILKFRSKKILIKKSKIYSYTCK</sequence>
<accession>A0AAV0XNF7</accession>
<dbReference type="Proteomes" id="UP001160148">
    <property type="component" value="Unassembled WGS sequence"/>
</dbReference>
<dbReference type="InterPro" id="IPR043502">
    <property type="entry name" value="DNA/RNA_pol_sf"/>
</dbReference>
<dbReference type="EMBL" id="CARXXK010000005">
    <property type="protein sequence ID" value="CAI6368967.1"/>
    <property type="molecule type" value="Genomic_DNA"/>
</dbReference>
<evidence type="ECO:0000313" key="2">
    <source>
        <dbReference type="EMBL" id="CAI6368967.1"/>
    </source>
</evidence>
<proteinExistence type="predicted"/>
<dbReference type="InterPro" id="IPR041577">
    <property type="entry name" value="RT_RNaseH_2"/>
</dbReference>
<gene>
    <name evidence="2" type="ORF">MEUPH1_LOCUS23264</name>
</gene>
<feature type="domain" description="Reverse transcriptase/retrotransposon-derived protein RNase H-like" evidence="1">
    <location>
        <begin position="8"/>
        <end position="101"/>
    </location>
</feature>
<keyword evidence="3" id="KW-1185">Reference proteome</keyword>
<reference evidence="2 3" key="1">
    <citation type="submission" date="2023-01" db="EMBL/GenBank/DDBJ databases">
        <authorList>
            <person name="Whitehead M."/>
        </authorList>
    </citation>
    <scope>NUCLEOTIDE SEQUENCE [LARGE SCALE GENOMIC DNA]</scope>
</reference>
<dbReference type="SUPFAM" id="SSF56672">
    <property type="entry name" value="DNA/RNA polymerases"/>
    <property type="match status" value="1"/>
</dbReference>
<dbReference type="Pfam" id="PF17919">
    <property type="entry name" value="RT_RNaseH_2"/>
    <property type="match status" value="1"/>
</dbReference>
<protein>
    <recommendedName>
        <fullName evidence="1">Reverse transcriptase/retrotransposon-derived protein RNase H-like domain-containing protein</fullName>
    </recommendedName>
</protein>
<evidence type="ECO:0000259" key="1">
    <source>
        <dbReference type="Pfam" id="PF17919"/>
    </source>
</evidence>
<dbReference type="AlphaFoldDB" id="A0AAV0XNF7"/>
<comment type="caution">
    <text evidence="2">The sequence shown here is derived from an EMBL/GenBank/DDBJ whole genome shotgun (WGS) entry which is preliminary data.</text>
</comment>